<dbReference type="AlphaFoldDB" id="A0AAD5UP74"/>
<feature type="region of interest" description="Disordered" evidence="1">
    <location>
        <begin position="1"/>
        <end position="23"/>
    </location>
</feature>
<reference evidence="2" key="1">
    <citation type="submission" date="2022-07" db="EMBL/GenBank/DDBJ databases">
        <title>Genome Sequence of Physisporinus lineatus.</title>
        <authorList>
            <person name="Buettner E."/>
        </authorList>
    </citation>
    <scope>NUCLEOTIDE SEQUENCE</scope>
    <source>
        <strain evidence="2">VT162</strain>
    </source>
</reference>
<name>A0AAD5UP74_9APHY</name>
<accession>A0AAD5UP74</accession>
<comment type="caution">
    <text evidence="2">The sequence shown here is derived from an EMBL/GenBank/DDBJ whole genome shotgun (WGS) entry which is preliminary data.</text>
</comment>
<evidence type="ECO:0000313" key="2">
    <source>
        <dbReference type="EMBL" id="KAJ3473897.1"/>
    </source>
</evidence>
<protein>
    <submittedName>
        <fullName evidence="2">Uncharacterized protein</fullName>
    </submittedName>
</protein>
<keyword evidence="3" id="KW-1185">Reference proteome</keyword>
<dbReference type="EMBL" id="JANAWD010001216">
    <property type="protein sequence ID" value="KAJ3473897.1"/>
    <property type="molecule type" value="Genomic_DNA"/>
</dbReference>
<proteinExistence type="predicted"/>
<evidence type="ECO:0000256" key="1">
    <source>
        <dbReference type="SAM" id="MobiDB-lite"/>
    </source>
</evidence>
<sequence length="574" mass="64514">MSGNEPSSSGSLNDAENPHRAGPRIPYEVQEQVIKSLSSGEKWPAAGTLANCAATCSDWQHLAIPGLYDRIEIIGREKYQILENTLRRKDLACGVHTLSLHDITAEERITQAALHTLPRRLDQLQELFMFGPYGSTNDTFPIHSSLFITLSQFHSVRYLHLQQIELGSLDVLRRIVGTFPAVETAVFRSISWKTSENVPEDVPFRSLHNATSWQLSHFGLRDCSSDFVAPLFWAAPPQNASEASRRRALQRSNRCHPPIHHADVLPISELAKFILSPPEKATGSICWEWGHKGGSRSWSLECSIDEGTSSNMSTCVCFSVSDPQIVEGQMHNLSTVRVTSIAISRNEQSGLDKLDIECLGTLLDDFECLRRLYFEVTSANPNVDAQILAQKISTLSKPDRRVWLNDSLCDNPDITAPQKSPSRAKRKKGDVCLQTKRRIASRKLFLSHSLIALSTHRSIKNDREKHVNVTKEQVRIYQELVNVGYEESSSEETLTKPMAIVSQDVQAIEGHREAPRDYQGTASIMAIMPNENQKQSRRLLVESLNSTAWDLRELGRYEEAFEYDKGAVEIYQPP</sequence>
<dbReference type="Proteomes" id="UP001212997">
    <property type="component" value="Unassembled WGS sequence"/>
</dbReference>
<gene>
    <name evidence="2" type="ORF">NLI96_g12766</name>
</gene>
<organism evidence="2 3">
    <name type="scientific">Meripilus lineatus</name>
    <dbReference type="NCBI Taxonomy" id="2056292"/>
    <lineage>
        <taxon>Eukaryota</taxon>
        <taxon>Fungi</taxon>
        <taxon>Dikarya</taxon>
        <taxon>Basidiomycota</taxon>
        <taxon>Agaricomycotina</taxon>
        <taxon>Agaricomycetes</taxon>
        <taxon>Polyporales</taxon>
        <taxon>Meripilaceae</taxon>
        <taxon>Meripilus</taxon>
    </lineage>
</organism>
<evidence type="ECO:0000313" key="3">
    <source>
        <dbReference type="Proteomes" id="UP001212997"/>
    </source>
</evidence>
<feature type="compositionally biased region" description="Polar residues" evidence="1">
    <location>
        <begin position="1"/>
        <end position="14"/>
    </location>
</feature>